<evidence type="ECO:0000313" key="3">
    <source>
        <dbReference type="EMBL" id="MDS3862502.1"/>
    </source>
</evidence>
<gene>
    <name evidence="3" type="ORF">RIF25_17030</name>
</gene>
<feature type="domain" description="Sporulation stage II protein D amidase enhancer LytB N-terminal" evidence="2">
    <location>
        <begin position="247"/>
        <end position="337"/>
    </location>
</feature>
<keyword evidence="4" id="KW-1185">Reference proteome</keyword>
<evidence type="ECO:0000313" key="4">
    <source>
        <dbReference type="Proteomes" id="UP001268256"/>
    </source>
</evidence>
<dbReference type="AlphaFoldDB" id="A0AAE4FWD5"/>
<dbReference type="InterPro" id="IPR013693">
    <property type="entry name" value="SpoIID/LytB_N"/>
</dbReference>
<comment type="caution">
    <text evidence="3">The sequence shown here is derived from an EMBL/GenBank/DDBJ whole genome shotgun (WGS) entry which is preliminary data.</text>
</comment>
<dbReference type="NCBIfam" id="TIGR02669">
    <property type="entry name" value="SpoIID_LytB"/>
    <property type="match status" value="1"/>
</dbReference>
<evidence type="ECO:0000259" key="2">
    <source>
        <dbReference type="Pfam" id="PF08486"/>
    </source>
</evidence>
<evidence type="ECO:0000256" key="1">
    <source>
        <dbReference type="SAM" id="MobiDB-lite"/>
    </source>
</evidence>
<organism evidence="3 4">
    <name type="scientific">Pseudocalidococcus azoricus BACA0444</name>
    <dbReference type="NCBI Taxonomy" id="2918990"/>
    <lineage>
        <taxon>Bacteria</taxon>
        <taxon>Bacillati</taxon>
        <taxon>Cyanobacteriota</taxon>
        <taxon>Cyanophyceae</taxon>
        <taxon>Acaryochloridales</taxon>
        <taxon>Thermosynechococcaceae</taxon>
        <taxon>Pseudocalidococcus</taxon>
        <taxon>Pseudocalidococcus azoricus</taxon>
    </lineage>
</organism>
<proteinExistence type="predicted"/>
<dbReference type="RefSeq" id="WP_322879706.1">
    <property type="nucleotide sequence ID" value="NZ_JAVMIP010000034.1"/>
</dbReference>
<accession>A0AAE4FWD5</accession>
<dbReference type="PANTHER" id="PTHR30032:SF4">
    <property type="entry name" value="AMIDASE ENHANCER"/>
    <property type="match status" value="1"/>
</dbReference>
<dbReference type="Pfam" id="PF08486">
    <property type="entry name" value="SpoIID"/>
    <property type="match status" value="1"/>
</dbReference>
<dbReference type="PANTHER" id="PTHR30032">
    <property type="entry name" value="N-ACETYLMURAMOYL-L-ALANINE AMIDASE-RELATED"/>
    <property type="match status" value="1"/>
</dbReference>
<reference evidence="4" key="1">
    <citation type="submission" date="2023-07" db="EMBL/GenBank/DDBJ databases">
        <authorList>
            <person name="Luz R."/>
            <person name="Cordeiro R."/>
            <person name="Fonseca A."/>
            <person name="Goncalves V."/>
        </authorList>
    </citation>
    <scope>NUCLEOTIDE SEQUENCE [LARGE SCALE GENOMIC DNA]</scope>
    <source>
        <strain evidence="4">BACA0444</strain>
    </source>
</reference>
<dbReference type="InterPro" id="IPR013486">
    <property type="entry name" value="SpoIID/LytB"/>
</dbReference>
<dbReference type="InterPro" id="IPR051922">
    <property type="entry name" value="Bact_Sporulation_Assoc"/>
</dbReference>
<name>A0AAE4FWD5_9CYAN</name>
<dbReference type="EMBL" id="JAVMIP010000034">
    <property type="protein sequence ID" value="MDS3862502.1"/>
    <property type="molecule type" value="Genomic_DNA"/>
</dbReference>
<feature type="compositionally biased region" description="Polar residues" evidence="1">
    <location>
        <begin position="115"/>
        <end position="129"/>
    </location>
</feature>
<feature type="region of interest" description="Disordered" evidence="1">
    <location>
        <begin position="112"/>
        <end position="160"/>
    </location>
</feature>
<sequence>MHLPFLPSKPLLKILPRPAWWQIRPGLVGAGLGLPILGAMILLPLWRTQPPLTPPPQISQNYLNLDTLGAAAAPRPFNYSPQQIPTPFLGKSPTTASPSPFFHSQDLLSARPAPTTASNLTAPPSTPVATQPVPRKTATLAPIEPPKALNPVPPSRSQSPEVRVAVVDKQGQVRIGVSANVQITDDRGQILGTLPANQAVTLQAGGQGLTGWEKPLPTSIWLNPGGQGLVYVDGHWYRGKMRIINLNGTITAINQLELEQYVVAVVGAEVYPSWPLHTLKAQAIAARSYALAQMFRPASRYFDLGNTQRWQVYRGIKDEWNTTQAAVQNTRGIVLTHSGRVMVSMYAATDDIVRDVFGGRGMSQTGAYELGKKGYSYLQILGNYYPGASLSQIQ</sequence>
<dbReference type="GO" id="GO:0030288">
    <property type="term" value="C:outer membrane-bounded periplasmic space"/>
    <property type="evidence" value="ECO:0007669"/>
    <property type="project" value="TreeGrafter"/>
</dbReference>
<dbReference type="GO" id="GO:0030435">
    <property type="term" value="P:sporulation resulting in formation of a cellular spore"/>
    <property type="evidence" value="ECO:0007669"/>
    <property type="project" value="InterPro"/>
</dbReference>
<dbReference type="Proteomes" id="UP001268256">
    <property type="component" value="Unassembled WGS sequence"/>
</dbReference>
<protein>
    <submittedName>
        <fullName evidence="3">SpoIID/LytB domain-containing protein</fullName>
    </submittedName>
</protein>